<dbReference type="OrthoDB" id="9767827at2"/>
<dbReference type="InterPro" id="IPR052209">
    <property type="entry name" value="CbiZ"/>
</dbReference>
<dbReference type="PANTHER" id="PTHR35336">
    <property type="entry name" value="ADENOSYLCOBINAMIDE AMIDOHYDROLASE"/>
    <property type="match status" value="1"/>
</dbReference>
<accession>A0A418SIQ0</accession>
<dbReference type="PANTHER" id="PTHR35336:SF5">
    <property type="entry name" value="ADENOSYLCOBINAMIDE AMIDOHYDROLASE"/>
    <property type="match status" value="1"/>
</dbReference>
<name>A0A418SIQ0_9RHOB</name>
<gene>
    <name evidence="1" type="ORF">PSAL_024530</name>
</gene>
<protein>
    <submittedName>
        <fullName evidence="1">Uncharacterized protein</fullName>
    </submittedName>
</protein>
<dbReference type="RefSeq" id="WP_119838518.1">
    <property type="nucleotide sequence ID" value="NZ_CP060436.1"/>
</dbReference>
<sequence length="227" mass="23533">MTLTQRGPWLDFDLGAPMQVLSWAPHRPGLVSAARILWREVRNADLGPERDALAWLDGELRNRRAEDAVCFLTSRDLAAAEHAMVEVDGIRADAVATVGLSNAESIGRRLGVPPSGPALRTGWGTVNIALRLNCGLRPEALIELLSLVAEARTLAITEAGLHLSTGLATGTGTDCIAVAAPAGAGRFAGLHTAIGEAAGAAVLSAMRAGVAGWRPITTEAGLPDGTP</sequence>
<dbReference type="Proteomes" id="UP000283786">
    <property type="component" value="Chromosome"/>
</dbReference>
<reference evidence="1 2" key="1">
    <citation type="submission" date="2020-08" db="EMBL/GenBank/DDBJ databases">
        <title>Genome sequence of Rhodobacteraceae bacterium Lw-13e.</title>
        <authorList>
            <person name="Poehlein A."/>
            <person name="Wolter L."/>
            <person name="Daniel R."/>
            <person name="Brinkhoff T."/>
        </authorList>
    </citation>
    <scope>NUCLEOTIDE SEQUENCE [LARGE SCALE GENOMIC DNA]</scope>
    <source>
        <strain evidence="1 2">Lw-13e</strain>
    </source>
</reference>
<evidence type="ECO:0000313" key="1">
    <source>
        <dbReference type="EMBL" id="QPM91203.1"/>
    </source>
</evidence>
<dbReference type="InterPro" id="IPR002808">
    <property type="entry name" value="AdoCbi_amidolase"/>
</dbReference>
<keyword evidence="2" id="KW-1185">Reference proteome</keyword>
<organism evidence="1 2">
    <name type="scientific">Pseudooceanicola algae</name>
    <dbReference type="NCBI Taxonomy" id="1537215"/>
    <lineage>
        <taxon>Bacteria</taxon>
        <taxon>Pseudomonadati</taxon>
        <taxon>Pseudomonadota</taxon>
        <taxon>Alphaproteobacteria</taxon>
        <taxon>Rhodobacterales</taxon>
        <taxon>Paracoccaceae</taxon>
        <taxon>Pseudooceanicola</taxon>
    </lineage>
</organism>
<dbReference type="KEGG" id="palw:PSAL_024530"/>
<evidence type="ECO:0000313" key="2">
    <source>
        <dbReference type="Proteomes" id="UP000283786"/>
    </source>
</evidence>
<dbReference type="EMBL" id="CP060436">
    <property type="protein sequence ID" value="QPM91203.1"/>
    <property type="molecule type" value="Genomic_DNA"/>
</dbReference>
<proteinExistence type="predicted"/>
<dbReference type="Pfam" id="PF01955">
    <property type="entry name" value="CbiZ"/>
    <property type="match status" value="1"/>
</dbReference>
<dbReference type="AlphaFoldDB" id="A0A418SIQ0"/>